<accession>A0A9W6TYG6</accession>
<keyword evidence="2" id="KW-1185">Reference proteome</keyword>
<comment type="caution">
    <text evidence="1">The sequence shown here is derived from an EMBL/GenBank/DDBJ whole genome shotgun (WGS) entry which is preliminary data.</text>
</comment>
<evidence type="ECO:0000313" key="2">
    <source>
        <dbReference type="Proteomes" id="UP001165083"/>
    </source>
</evidence>
<evidence type="ECO:0000313" key="1">
    <source>
        <dbReference type="EMBL" id="GMF21721.1"/>
    </source>
</evidence>
<sequence length="92" mass="10299">MVSAELTRRGVNPSDLVHLRAGWSLGGVQNTYLRYEAADDMPVGGCHQAATNLLFYPLTSSSKTNGFDVELQLCFKGFQSTCRSWENFVWHL</sequence>
<proteinExistence type="predicted"/>
<dbReference type="Proteomes" id="UP001165083">
    <property type="component" value="Unassembled WGS sequence"/>
</dbReference>
<organism evidence="1 2">
    <name type="scientific">Phytophthora lilii</name>
    <dbReference type="NCBI Taxonomy" id="2077276"/>
    <lineage>
        <taxon>Eukaryota</taxon>
        <taxon>Sar</taxon>
        <taxon>Stramenopiles</taxon>
        <taxon>Oomycota</taxon>
        <taxon>Peronosporomycetes</taxon>
        <taxon>Peronosporales</taxon>
        <taxon>Peronosporaceae</taxon>
        <taxon>Phytophthora</taxon>
    </lineage>
</organism>
<dbReference type="EMBL" id="BSXW01000416">
    <property type="protein sequence ID" value="GMF21721.1"/>
    <property type="molecule type" value="Genomic_DNA"/>
</dbReference>
<protein>
    <submittedName>
        <fullName evidence="1">Unnamed protein product</fullName>
    </submittedName>
</protein>
<gene>
    <name evidence="1" type="ORF">Plil01_000859400</name>
</gene>
<reference evidence="1" key="1">
    <citation type="submission" date="2023-04" db="EMBL/GenBank/DDBJ databases">
        <title>Phytophthora lilii NBRC 32176.</title>
        <authorList>
            <person name="Ichikawa N."/>
            <person name="Sato H."/>
            <person name="Tonouchi N."/>
        </authorList>
    </citation>
    <scope>NUCLEOTIDE SEQUENCE</scope>
    <source>
        <strain evidence="1">NBRC 32176</strain>
    </source>
</reference>
<dbReference type="AlphaFoldDB" id="A0A9W6TYG6"/>
<name>A0A9W6TYG6_9STRA</name>